<comment type="caution">
    <text evidence="2">The sequence shown here is derived from an EMBL/GenBank/DDBJ whole genome shotgun (WGS) entry which is preliminary data.</text>
</comment>
<keyword evidence="1" id="KW-0812">Transmembrane</keyword>
<reference evidence="2" key="1">
    <citation type="submission" date="2020-12" db="EMBL/GenBank/DDBJ databases">
        <title>Pontibaca salina gen. nov., sp. nov., isolated from marine sediment.</title>
        <authorList>
            <person name="Bo J."/>
            <person name="Wang S."/>
            <person name="Song X."/>
            <person name="Du Z."/>
        </authorList>
    </citation>
    <scope>NUCLEOTIDE SEQUENCE</scope>
    <source>
        <strain evidence="2">S1109L</strain>
    </source>
</reference>
<accession>A0A934HTG0</accession>
<dbReference type="GO" id="GO:0016301">
    <property type="term" value="F:kinase activity"/>
    <property type="evidence" value="ECO:0007669"/>
    <property type="project" value="UniProtKB-KW"/>
</dbReference>
<dbReference type="InterPro" id="IPR045616">
    <property type="entry name" value="DUF6446"/>
</dbReference>
<keyword evidence="1" id="KW-0472">Membrane</keyword>
<evidence type="ECO:0000313" key="2">
    <source>
        <dbReference type="EMBL" id="MBI6630531.1"/>
    </source>
</evidence>
<keyword evidence="1" id="KW-1133">Transmembrane helix</keyword>
<sequence>MRGRVCADARRRISGVTGKSLALILALCAAIAGGAMYYLQVYGFYYPVDDAPEQGVTLALRDSDTATTIDFEDFEAIDADSSPIRYRACFTTAADPVELAQTHVTLTDMVPRNAPGWFDCFDAAALTREIEAGTATVFLGTKNIAYGVDRVIAITDQGRGYIWHDLNNCGNKTYDGTVIGEECPPRPDTQRTN</sequence>
<evidence type="ECO:0000256" key="1">
    <source>
        <dbReference type="SAM" id="Phobius"/>
    </source>
</evidence>
<proteinExistence type="predicted"/>
<dbReference type="EMBL" id="JAEIJD010000010">
    <property type="protein sequence ID" value="MBI6630531.1"/>
    <property type="molecule type" value="Genomic_DNA"/>
</dbReference>
<keyword evidence="2" id="KW-0808">Transferase</keyword>
<gene>
    <name evidence="2" type="ORF">JAO82_11655</name>
</gene>
<keyword evidence="2" id="KW-0418">Kinase</keyword>
<keyword evidence="3" id="KW-1185">Reference proteome</keyword>
<protein>
    <submittedName>
        <fullName evidence="2">Histidine kinase</fullName>
    </submittedName>
</protein>
<dbReference type="Proteomes" id="UP000613255">
    <property type="component" value="Unassembled WGS sequence"/>
</dbReference>
<feature type="transmembrane region" description="Helical" evidence="1">
    <location>
        <begin position="21"/>
        <end position="39"/>
    </location>
</feature>
<dbReference type="Pfam" id="PF20044">
    <property type="entry name" value="DUF6446"/>
    <property type="match status" value="1"/>
</dbReference>
<organism evidence="2 3">
    <name type="scientific">Pontibaca salina</name>
    <dbReference type="NCBI Taxonomy" id="2795731"/>
    <lineage>
        <taxon>Bacteria</taxon>
        <taxon>Pseudomonadati</taxon>
        <taxon>Pseudomonadota</taxon>
        <taxon>Alphaproteobacteria</taxon>
        <taxon>Rhodobacterales</taxon>
        <taxon>Roseobacteraceae</taxon>
        <taxon>Pontibaca</taxon>
    </lineage>
</organism>
<evidence type="ECO:0000313" key="3">
    <source>
        <dbReference type="Proteomes" id="UP000613255"/>
    </source>
</evidence>
<name>A0A934HTG0_9RHOB</name>
<dbReference type="AlphaFoldDB" id="A0A934HTG0"/>